<evidence type="ECO:0000256" key="1">
    <source>
        <dbReference type="SAM" id="SignalP"/>
    </source>
</evidence>
<keyword evidence="1" id="KW-0732">Signal</keyword>
<dbReference type="RefSeq" id="WP_084198921.1">
    <property type="nucleotide sequence ID" value="NZ_BMYL01000002.1"/>
</dbReference>
<name>A0AAP8MEF1_9GAMM</name>
<organism evidence="2 3">
    <name type="scientific">Halioglobus japonicus</name>
    <dbReference type="NCBI Taxonomy" id="930805"/>
    <lineage>
        <taxon>Bacteria</taxon>
        <taxon>Pseudomonadati</taxon>
        <taxon>Pseudomonadota</taxon>
        <taxon>Gammaproteobacteria</taxon>
        <taxon>Cellvibrionales</taxon>
        <taxon>Halieaceae</taxon>
        <taxon>Halioglobus</taxon>
    </lineage>
</organism>
<dbReference type="Proteomes" id="UP000235162">
    <property type="component" value="Unassembled WGS sequence"/>
</dbReference>
<comment type="caution">
    <text evidence="2">The sequence shown here is derived from an EMBL/GenBank/DDBJ whole genome shotgun (WGS) entry which is preliminary data.</text>
</comment>
<reference evidence="2 3" key="1">
    <citation type="submission" date="2018-01" db="EMBL/GenBank/DDBJ databases">
        <title>The draft genome sequence of Halioglobus japonicus S1-36.</title>
        <authorList>
            <person name="Du Z.-J."/>
            <person name="Shi M.-J."/>
        </authorList>
    </citation>
    <scope>NUCLEOTIDE SEQUENCE [LARGE SCALE GENOMIC DNA]</scope>
    <source>
        <strain evidence="2 3">S1-36</strain>
    </source>
</reference>
<keyword evidence="3" id="KW-1185">Reference proteome</keyword>
<evidence type="ECO:0000313" key="2">
    <source>
        <dbReference type="EMBL" id="PLW86301.1"/>
    </source>
</evidence>
<feature type="chain" id="PRO_5042849303" evidence="1">
    <location>
        <begin position="28"/>
        <end position="501"/>
    </location>
</feature>
<dbReference type="AlphaFoldDB" id="A0AAP8MEF1"/>
<gene>
    <name evidence="2" type="ORF">C0029_07685</name>
</gene>
<sequence>MNANFKPLGLAAAVATATAGYAGVANAQSYASATELGDLAIVPYYTVLEGYATGVNIINTANQTQVIKFRFRRATDSMDALDFNVVLSPYDMYTGFLSAAGDDITWTSNDNSCTVPAMNGNTFTMPGIYRADADTGYIEIISMGSPEDEDMNLAVNALHDSDGIPEDCDAVRENFFDMEGEDYGNVNHFTTMDNSTPSATNDPVTTYVASPDSLKVSYFIKSDETGVEFGDNAVHVAGFLDTPAMTNQEKGIFSGDLSGFDYPDLNGGVPLTDPASRGKYNELRGILAAEQLINDWSKNSAGDFTVDTDWVITYPGQYAMLSLPTYLTSLVDEDVDCKRTSDLTLGTAAPCDFRDIPMTAAITVYDREEQGIVVEDGELVVSPQPPIDTPTLELPYEVNVIQWGETPVLNAPVAITGLATPPGAVFGWASLETEPADGMLMVCDWNLAAFAPGSTEDPYTCGAAEGDAAVVGFVAWQRAFASLPAANYGRIVEHSRVQSAS</sequence>
<feature type="signal peptide" evidence="1">
    <location>
        <begin position="1"/>
        <end position="27"/>
    </location>
</feature>
<accession>A0AAP8MEF1</accession>
<dbReference type="KEGG" id="hja:BST95_08640"/>
<evidence type="ECO:0000313" key="3">
    <source>
        <dbReference type="Proteomes" id="UP000235162"/>
    </source>
</evidence>
<proteinExistence type="predicted"/>
<protein>
    <submittedName>
        <fullName evidence="2">Uncharacterized protein</fullName>
    </submittedName>
</protein>
<dbReference type="EMBL" id="PKUR01000002">
    <property type="protein sequence ID" value="PLW86301.1"/>
    <property type="molecule type" value="Genomic_DNA"/>
</dbReference>